<feature type="transmembrane region" description="Helical" evidence="1">
    <location>
        <begin position="65"/>
        <end position="83"/>
    </location>
</feature>
<sequence length="264" mass="30777">MISLKSVITIKTLMAIRLGISGLYFPITSNKIISLLLKIYCAIFTITVMYYILTCTYGLPFRYNLTSYSILTMYFANVIHTVFHNGDGEYLKNFFVAINKIDLAIGERPDDEIKISRLIFIVVFLVMRTTGMVIYCQSEYKKYCSLLRSLLLAGLFVSIAGQWCHTSYIMMFESVYHRMRLLRKRFENRLSASRQFEADEKVMENQLRQCLDIYKNLLGVTGLYGARIKIMVITQLFIYVHIFLAKMYILKKNLLIDLKIELIT</sequence>
<evidence type="ECO:0000313" key="3">
    <source>
        <dbReference type="Proteomes" id="UP000249218"/>
    </source>
</evidence>
<keyword evidence="1" id="KW-0812">Transmembrane</keyword>
<feature type="transmembrane region" description="Helical" evidence="1">
    <location>
        <begin position="7"/>
        <end position="27"/>
    </location>
</feature>
<gene>
    <name evidence="2" type="primary">HaOG201027</name>
    <name evidence="2" type="ORF">B5X24_HaOG201027</name>
</gene>
<organism evidence="2 3">
    <name type="scientific">Helicoverpa armigera</name>
    <name type="common">Cotton bollworm</name>
    <name type="synonym">Heliothis armigera</name>
    <dbReference type="NCBI Taxonomy" id="29058"/>
    <lineage>
        <taxon>Eukaryota</taxon>
        <taxon>Metazoa</taxon>
        <taxon>Ecdysozoa</taxon>
        <taxon>Arthropoda</taxon>
        <taxon>Hexapoda</taxon>
        <taxon>Insecta</taxon>
        <taxon>Pterygota</taxon>
        <taxon>Neoptera</taxon>
        <taxon>Endopterygota</taxon>
        <taxon>Lepidoptera</taxon>
        <taxon>Glossata</taxon>
        <taxon>Ditrysia</taxon>
        <taxon>Noctuoidea</taxon>
        <taxon>Noctuidae</taxon>
        <taxon>Heliothinae</taxon>
        <taxon>Helicoverpa</taxon>
    </lineage>
</organism>
<reference evidence="2 3" key="1">
    <citation type="journal article" date="2017" name="BMC Biol.">
        <title>Genomic innovations, transcriptional plasticity and gene loss underlying the evolution and divergence of two highly polyphagous and invasive Helicoverpa pest species.</title>
        <authorList>
            <person name="Pearce S.L."/>
            <person name="Clarke D.F."/>
            <person name="East P.D."/>
            <person name="Elfekih S."/>
            <person name="Gordon K.H."/>
            <person name="Jermiin L.S."/>
            <person name="McGaughran A."/>
            <person name="Oakeshott J.G."/>
            <person name="Papanikolaou A."/>
            <person name="Perera O.P."/>
            <person name="Rane R.V."/>
            <person name="Richards S."/>
            <person name="Tay W.T."/>
            <person name="Walsh T.K."/>
            <person name="Anderson A."/>
            <person name="Anderson C.J."/>
            <person name="Asgari S."/>
            <person name="Board P.G."/>
            <person name="Bretschneider A."/>
            <person name="Campbell P.M."/>
            <person name="Chertemps T."/>
            <person name="Christeller J.T."/>
            <person name="Coppin C.W."/>
            <person name="Downes S.J."/>
            <person name="Duan G."/>
            <person name="Farnsworth C.A."/>
            <person name="Good R.T."/>
            <person name="Han L.B."/>
            <person name="Han Y.C."/>
            <person name="Hatje K."/>
            <person name="Horne I."/>
            <person name="Huang Y.P."/>
            <person name="Hughes D.S."/>
            <person name="Jacquin-Joly E."/>
            <person name="James W."/>
            <person name="Jhangiani S."/>
            <person name="Kollmar M."/>
            <person name="Kuwar S.S."/>
            <person name="Li S."/>
            <person name="Liu N.Y."/>
            <person name="Maibeche M.T."/>
            <person name="Miller J.R."/>
            <person name="Montagne N."/>
            <person name="Perry T."/>
            <person name="Qu J."/>
            <person name="Song S.V."/>
            <person name="Sutton G.G."/>
            <person name="Vogel H."/>
            <person name="Walenz B.P."/>
            <person name="Xu W."/>
            <person name="Zhang H.J."/>
            <person name="Zou Z."/>
            <person name="Batterham P."/>
            <person name="Edwards O.R."/>
            <person name="Feyereisen R."/>
            <person name="Gibbs R.A."/>
            <person name="Heckel D.G."/>
            <person name="McGrath A."/>
            <person name="Robin C."/>
            <person name="Scherer S.E."/>
            <person name="Worley K.C."/>
            <person name="Wu Y.D."/>
        </authorList>
    </citation>
    <scope>NUCLEOTIDE SEQUENCE [LARGE SCALE GENOMIC DNA]</scope>
    <source>
        <strain evidence="2">Harm_GR_Male_#8</strain>
        <tissue evidence="2">Whole organism</tissue>
    </source>
</reference>
<evidence type="ECO:0000256" key="1">
    <source>
        <dbReference type="SAM" id="Phobius"/>
    </source>
</evidence>
<proteinExistence type="predicted"/>
<accession>A0A2W1C243</accession>
<feature type="transmembrane region" description="Helical" evidence="1">
    <location>
        <begin position="228"/>
        <end position="249"/>
    </location>
</feature>
<dbReference type="AlphaFoldDB" id="A0A2W1C243"/>
<keyword evidence="1" id="KW-1133">Transmembrane helix</keyword>
<dbReference type="Proteomes" id="UP000249218">
    <property type="component" value="Unassembled WGS sequence"/>
</dbReference>
<protein>
    <submittedName>
        <fullName evidence="2">Uncharacterized protein</fullName>
    </submittedName>
</protein>
<keyword evidence="1" id="KW-0472">Membrane</keyword>
<name>A0A2W1C243_HELAM</name>
<feature type="transmembrane region" description="Helical" evidence="1">
    <location>
        <begin position="150"/>
        <end position="171"/>
    </location>
</feature>
<evidence type="ECO:0000313" key="2">
    <source>
        <dbReference type="EMBL" id="PZC79046.1"/>
    </source>
</evidence>
<feature type="transmembrane region" description="Helical" evidence="1">
    <location>
        <begin position="33"/>
        <end position="53"/>
    </location>
</feature>
<dbReference type="EMBL" id="KZ149891">
    <property type="protein sequence ID" value="PZC79046.1"/>
    <property type="molecule type" value="Genomic_DNA"/>
</dbReference>
<keyword evidence="3" id="KW-1185">Reference proteome</keyword>
<feature type="transmembrane region" description="Helical" evidence="1">
    <location>
        <begin position="118"/>
        <end position="138"/>
    </location>
</feature>